<evidence type="ECO:0000256" key="1">
    <source>
        <dbReference type="SAM" id="MobiDB-lite"/>
    </source>
</evidence>
<protein>
    <submittedName>
        <fullName evidence="3">Uncharacterized protein</fullName>
    </submittedName>
</protein>
<feature type="transmembrane region" description="Helical" evidence="2">
    <location>
        <begin position="22"/>
        <end position="45"/>
    </location>
</feature>
<dbReference type="EMBL" id="VCQV01000037">
    <property type="protein sequence ID" value="TWP33674.1"/>
    <property type="molecule type" value="Genomic_DNA"/>
</dbReference>
<gene>
    <name evidence="3" type="ORF">FGL98_20310</name>
</gene>
<dbReference type="RefSeq" id="WP_146319901.1">
    <property type="nucleotide sequence ID" value="NZ_VCQV01000037.1"/>
</dbReference>
<accession>A0A563DVE2</accession>
<keyword evidence="2" id="KW-0472">Membrane</keyword>
<dbReference type="AlphaFoldDB" id="A0A563DVE2"/>
<name>A0A563DVE2_9MICO</name>
<keyword evidence="4" id="KW-1185">Reference proteome</keyword>
<evidence type="ECO:0000313" key="3">
    <source>
        <dbReference type="EMBL" id="TWP33674.1"/>
    </source>
</evidence>
<keyword evidence="2" id="KW-0812">Transmembrane</keyword>
<evidence type="ECO:0000256" key="2">
    <source>
        <dbReference type="SAM" id="Phobius"/>
    </source>
</evidence>
<sequence length="74" mass="8316">MMDHLAAWQPVAGLDEPTGHPYGLGLTFAAMCVFFIVLFLIVVLVGRARDRRRPPPPPPVYPILGDKPRKDRHK</sequence>
<evidence type="ECO:0000313" key="4">
    <source>
        <dbReference type="Proteomes" id="UP000320244"/>
    </source>
</evidence>
<organism evidence="3 4">
    <name type="scientific">Leekyejoonella antrihumi</name>
    <dbReference type="NCBI Taxonomy" id="1660198"/>
    <lineage>
        <taxon>Bacteria</taxon>
        <taxon>Bacillati</taxon>
        <taxon>Actinomycetota</taxon>
        <taxon>Actinomycetes</taxon>
        <taxon>Micrococcales</taxon>
        <taxon>Dermacoccaceae</taxon>
        <taxon>Leekyejoonella</taxon>
    </lineage>
</organism>
<dbReference type="Proteomes" id="UP000320244">
    <property type="component" value="Unassembled WGS sequence"/>
</dbReference>
<keyword evidence="2" id="KW-1133">Transmembrane helix</keyword>
<reference evidence="3 4" key="2">
    <citation type="submission" date="2019-08" db="EMBL/GenBank/DDBJ databases">
        <title>Jejuicoccus antrihumi gen. nov., sp. nov., a new member of the family Dermacoccaceae isolated from a cave.</title>
        <authorList>
            <person name="Schumann P."/>
            <person name="Kim I.S."/>
        </authorList>
    </citation>
    <scope>NUCLEOTIDE SEQUENCE [LARGE SCALE GENOMIC DNA]</scope>
    <source>
        <strain evidence="3 4">C5-26</strain>
    </source>
</reference>
<comment type="caution">
    <text evidence="3">The sequence shown here is derived from an EMBL/GenBank/DDBJ whole genome shotgun (WGS) entry which is preliminary data.</text>
</comment>
<reference evidence="3 4" key="1">
    <citation type="submission" date="2019-05" db="EMBL/GenBank/DDBJ databases">
        <authorList>
            <person name="Lee S.D."/>
        </authorList>
    </citation>
    <scope>NUCLEOTIDE SEQUENCE [LARGE SCALE GENOMIC DNA]</scope>
    <source>
        <strain evidence="3 4">C5-26</strain>
    </source>
</reference>
<proteinExistence type="predicted"/>
<feature type="region of interest" description="Disordered" evidence="1">
    <location>
        <begin position="49"/>
        <end position="74"/>
    </location>
</feature>